<gene>
    <name evidence="5" type="primary">ccpA_1</name>
    <name evidence="5" type="ORF">RN51_00378</name>
</gene>
<dbReference type="GO" id="GO:0003700">
    <property type="term" value="F:DNA-binding transcription factor activity"/>
    <property type="evidence" value="ECO:0007669"/>
    <property type="project" value="TreeGrafter"/>
</dbReference>
<dbReference type="Gene3D" id="3.40.50.2300">
    <property type="match status" value="2"/>
</dbReference>
<dbReference type="RefSeq" id="WP_045262352.1">
    <property type="nucleotide sequence ID" value="NZ_JYIV01000014.1"/>
</dbReference>
<name>A0A0F0KZL7_9MICO</name>
<comment type="caution">
    <text evidence="5">The sequence shown here is derived from an EMBL/GenBank/DDBJ whole genome shotgun (WGS) entry which is preliminary data.</text>
</comment>
<dbReference type="Gene3D" id="1.10.260.40">
    <property type="entry name" value="lambda repressor-like DNA-binding domains"/>
    <property type="match status" value="1"/>
</dbReference>
<dbReference type="CDD" id="cd06267">
    <property type="entry name" value="PBP1_LacI_sugar_binding-like"/>
    <property type="match status" value="1"/>
</dbReference>
<keyword evidence="3" id="KW-0804">Transcription</keyword>
<sequence>MSTIADVASRAGVSKATASRALSGRGYVSEGTRQRVADAARELSYVAHSSATSLATGRTRTVGIVMPPVDRWFFAELLAGVQESLFALDYDLSLYGVPEGSTTRERLFENVLPGRRFDGIIAVGIQPSARELERLQQTGRPLVSVGPYSEGSSAVSIDDTAAARIATEHLIELGHTDIAFVGGSTDAAELSFGDAQRLDGYRGALQAAGLSGRARIAGAAPTMPGGYTAAAGLLGDRRGRPTAIVGVCDEAAIGAIIAARRLGIAVPTELSVVGIDDHEHADMFALTTIGQSPRDQGHEAVRLLTRQMEDPDAPLERVDAASALVVRSSTAPPR</sequence>
<evidence type="ECO:0000259" key="4">
    <source>
        <dbReference type="PROSITE" id="PS50932"/>
    </source>
</evidence>
<proteinExistence type="predicted"/>
<dbReference type="Pfam" id="PF00356">
    <property type="entry name" value="LacI"/>
    <property type="match status" value="1"/>
</dbReference>
<dbReference type="Pfam" id="PF13377">
    <property type="entry name" value="Peripla_BP_3"/>
    <property type="match status" value="1"/>
</dbReference>
<dbReference type="SUPFAM" id="SSF47413">
    <property type="entry name" value="lambda repressor-like DNA-binding domains"/>
    <property type="match status" value="1"/>
</dbReference>
<dbReference type="InterPro" id="IPR000843">
    <property type="entry name" value="HTH_LacI"/>
</dbReference>
<dbReference type="PATRIC" id="fig|82380.10.peg.378"/>
<evidence type="ECO:0000313" key="5">
    <source>
        <dbReference type="EMBL" id="KJL25874.1"/>
    </source>
</evidence>
<dbReference type="PANTHER" id="PTHR30146:SF153">
    <property type="entry name" value="LACTOSE OPERON REPRESSOR"/>
    <property type="match status" value="1"/>
</dbReference>
<dbReference type="SMART" id="SM00354">
    <property type="entry name" value="HTH_LACI"/>
    <property type="match status" value="1"/>
</dbReference>
<keyword evidence="2" id="KW-0238">DNA-binding</keyword>
<dbReference type="SUPFAM" id="SSF53822">
    <property type="entry name" value="Periplasmic binding protein-like I"/>
    <property type="match status" value="1"/>
</dbReference>
<dbReference type="EMBL" id="JYIV01000014">
    <property type="protein sequence ID" value="KJL25874.1"/>
    <property type="molecule type" value="Genomic_DNA"/>
</dbReference>
<feature type="domain" description="HTH lacI-type" evidence="4">
    <location>
        <begin position="2"/>
        <end position="56"/>
    </location>
</feature>
<protein>
    <submittedName>
        <fullName evidence="5">Catabolite control protein A</fullName>
    </submittedName>
</protein>
<dbReference type="AlphaFoldDB" id="A0A0F0KZL7"/>
<reference evidence="5 6" key="1">
    <citation type="submission" date="2015-02" db="EMBL/GenBank/DDBJ databases">
        <title>Draft genome sequences of ten Microbacterium spp. with emphasis on heavy metal contaminated environments.</title>
        <authorList>
            <person name="Corretto E."/>
        </authorList>
    </citation>
    <scope>NUCLEOTIDE SEQUENCE [LARGE SCALE GENOMIC DNA]</scope>
    <source>
        <strain evidence="5 6">BEL163</strain>
    </source>
</reference>
<dbReference type="CDD" id="cd01392">
    <property type="entry name" value="HTH_LacI"/>
    <property type="match status" value="1"/>
</dbReference>
<evidence type="ECO:0000256" key="3">
    <source>
        <dbReference type="ARBA" id="ARBA00023163"/>
    </source>
</evidence>
<dbReference type="PROSITE" id="PS50932">
    <property type="entry name" value="HTH_LACI_2"/>
    <property type="match status" value="1"/>
</dbReference>
<evidence type="ECO:0000256" key="2">
    <source>
        <dbReference type="ARBA" id="ARBA00023125"/>
    </source>
</evidence>
<dbReference type="InterPro" id="IPR046335">
    <property type="entry name" value="LacI/GalR-like_sensor"/>
</dbReference>
<evidence type="ECO:0000313" key="6">
    <source>
        <dbReference type="Proteomes" id="UP000033725"/>
    </source>
</evidence>
<dbReference type="InterPro" id="IPR010982">
    <property type="entry name" value="Lambda_DNA-bd_dom_sf"/>
</dbReference>
<dbReference type="InterPro" id="IPR028082">
    <property type="entry name" value="Peripla_BP_I"/>
</dbReference>
<accession>A0A0F0KZL7</accession>
<organism evidence="5 6">
    <name type="scientific">Microbacterium oxydans</name>
    <dbReference type="NCBI Taxonomy" id="82380"/>
    <lineage>
        <taxon>Bacteria</taxon>
        <taxon>Bacillati</taxon>
        <taxon>Actinomycetota</taxon>
        <taxon>Actinomycetes</taxon>
        <taxon>Micrococcales</taxon>
        <taxon>Microbacteriaceae</taxon>
        <taxon>Microbacterium</taxon>
    </lineage>
</organism>
<dbReference type="OrthoDB" id="3510266at2"/>
<keyword evidence="1" id="KW-0805">Transcription regulation</keyword>
<evidence type="ECO:0000256" key="1">
    <source>
        <dbReference type="ARBA" id="ARBA00023015"/>
    </source>
</evidence>
<dbReference type="Proteomes" id="UP000033725">
    <property type="component" value="Unassembled WGS sequence"/>
</dbReference>
<dbReference type="GO" id="GO:0000976">
    <property type="term" value="F:transcription cis-regulatory region binding"/>
    <property type="evidence" value="ECO:0007669"/>
    <property type="project" value="TreeGrafter"/>
</dbReference>
<dbReference type="PANTHER" id="PTHR30146">
    <property type="entry name" value="LACI-RELATED TRANSCRIPTIONAL REPRESSOR"/>
    <property type="match status" value="1"/>
</dbReference>
<dbReference type="PROSITE" id="PS00356">
    <property type="entry name" value="HTH_LACI_1"/>
    <property type="match status" value="1"/>
</dbReference>